<dbReference type="STRING" id="642492.Clole_1850"/>
<keyword evidence="3" id="KW-1185">Reference proteome</keyword>
<dbReference type="EMBL" id="CP002582">
    <property type="protein sequence ID" value="ADZ83572.1"/>
    <property type="molecule type" value="Genomic_DNA"/>
</dbReference>
<dbReference type="Proteomes" id="UP000008467">
    <property type="component" value="Chromosome"/>
</dbReference>
<dbReference type="SUPFAM" id="SSF88659">
    <property type="entry name" value="Sigma3 and sigma4 domains of RNA polymerase sigma factors"/>
    <property type="match status" value="1"/>
</dbReference>
<gene>
    <name evidence="2" type="ordered locus">Clole_1850</name>
</gene>
<evidence type="ECO:0000256" key="1">
    <source>
        <dbReference type="SAM" id="Coils"/>
    </source>
</evidence>
<dbReference type="AlphaFoldDB" id="F2JNB8"/>
<dbReference type="KEGG" id="cle:Clole_1850"/>
<dbReference type="InterPro" id="IPR013324">
    <property type="entry name" value="RNA_pol_sigma_r3/r4-like"/>
</dbReference>
<feature type="coiled-coil region" evidence="1">
    <location>
        <begin position="59"/>
        <end position="100"/>
    </location>
</feature>
<organism evidence="2 3">
    <name type="scientific">Cellulosilyticum lentocellum (strain ATCC 49066 / DSM 5427 / NCIMB 11756 / RHM5)</name>
    <name type="common">Clostridium lentocellum</name>
    <dbReference type="NCBI Taxonomy" id="642492"/>
    <lineage>
        <taxon>Bacteria</taxon>
        <taxon>Bacillati</taxon>
        <taxon>Bacillota</taxon>
        <taxon>Clostridia</taxon>
        <taxon>Lachnospirales</taxon>
        <taxon>Cellulosilyticaceae</taxon>
        <taxon>Cellulosilyticum</taxon>
    </lineage>
</organism>
<dbReference type="HOGENOM" id="CLU_1755570_0_0_9"/>
<dbReference type="NCBIfam" id="TIGR01636">
    <property type="entry name" value="phage_rinA"/>
    <property type="match status" value="1"/>
</dbReference>
<reference evidence="2 3" key="1">
    <citation type="journal article" date="2011" name="J. Bacteriol.">
        <title>Complete genome sequence of the cellulose-degrading bacterium Cellulosilyticum lentocellum.</title>
        <authorList>
            <consortium name="US DOE Joint Genome Institute"/>
            <person name="Miller D.A."/>
            <person name="Suen G."/>
            <person name="Bruce D."/>
            <person name="Copeland A."/>
            <person name="Cheng J.F."/>
            <person name="Detter C."/>
            <person name="Goodwin L.A."/>
            <person name="Han C.S."/>
            <person name="Hauser L.J."/>
            <person name="Land M.L."/>
            <person name="Lapidus A."/>
            <person name="Lucas S."/>
            <person name="Meincke L."/>
            <person name="Pitluck S."/>
            <person name="Tapia R."/>
            <person name="Teshima H."/>
            <person name="Woyke T."/>
            <person name="Fox B.G."/>
            <person name="Angert E.R."/>
            <person name="Currie C.R."/>
        </authorList>
    </citation>
    <scope>NUCLEOTIDE SEQUENCE [LARGE SCALE GENOMIC DNA]</scope>
    <source>
        <strain evidence="3">ATCC 49066 / DSM 5427 / NCIMB 11756 / RHM5</strain>
    </source>
</reference>
<evidence type="ECO:0000313" key="2">
    <source>
        <dbReference type="EMBL" id="ADZ83572.1"/>
    </source>
</evidence>
<evidence type="ECO:0000313" key="3">
    <source>
        <dbReference type="Proteomes" id="UP000008467"/>
    </source>
</evidence>
<name>F2JNB8_CELLD</name>
<protein>
    <submittedName>
        <fullName evidence="2">Phage transcriptional regulator, RinA family</fullName>
    </submittedName>
</protein>
<proteinExistence type="predicted"/>
<accession>F2JNB8</accession>
<dbReference type="Gene3D" id="1.20.140.160">
    <property type="match status" value="1"/>
</dbReference>
<sequence length="148" mass="17549">MYTYKQIEEMLKIYPVIKAEIKNIEMDMLEVENNVGFRGATDDPKPSTPTYQFNSNVENEALSISRDRLLSNLKEEKKKRQRKIDRIENAMSILSEIEEEIISLYYFKKSSMTSISYKIDRDKSQVYRKKKYAIKKMADIMNVSRLQK</sequence>
<dbReference type="RefSeq" id="WP_013656869.1">
    <property type="nucleotide sequence ID" value="NC_015275.1"/>
</dbReference>
<dbReference type="InterPro" id="IPR006523">
    <property type="entry name" value="RinA"/>
</dbReference>
<keyword evidence="1" id="KW-0175">Coiled coil</keyword>